<proteinExistence type="predicted"/>
<protein>
    <submittedName>
        <fullName evidence="2">Uncharacterized protein</fullName>
    </submittedName>
</protein>
<dbReference type="Proteomes" id="UP001152622">
    <property type="component" value="Chromosome 10"/>
</dbReference>
<dbReference type="EMBL" id="JAINUF010000010">
    <property type="protein sequence ID" value="KAJ8347741.1"/>
    <property type="molecule type" value="Genomic_DNA"/>
</dbReference>
<gene>
    <name evidence="2" type="ORF">SKAU_G00263300</name>
</gene>
<name>A0A9Q1EZ36_SYNKA</name>
<evidence type="ECO:0000313" key="3">
    <source>
        <dbReference type="Proteomes" id="UP001152622"/>
    </source>
</evidence>
<feature type="region of interest" description="Disordered" evidence="1">
    <location>
        <begin position="1"/>
        <end position="41"/>
    </location>
</feature>
<sequence length="94" mass="10523">MQKFVSARLETKRRRKRARPLLPRSLMSAEGHDSDWSRSCRPPQKLRRAAAKDVTETLTHWLACAESRGGQGRPDVELRSAAAGENSGLRSAPR</sequence>
<accession>A0A9Q1EZ36</accession>
<reference evidence="2" key="1">
    <citation type="journal article" date="2023" name="Science">
        <title>Genome structures resolve the early diversification of teleost fishes.</title>
        <authorList>
            <person name="Parey E."/>
            <person name="Louis A."/>
            <person name="Montfort J."/>
            <person name="Bouchez O."/>
            <person name="Roques C."/>
            <person name="Iampietro C."/>
            <person name="Lluch J."/>
            <person name="Castinel A."/>
            <person name="Donnadieu C."/>
            <person name="Desvignes T."/>
            <person name="Floi Bucao C."/>
            <person name="Jouanno E."/>
            <person name="Wen M."/>
            <person name="Mejri S."/>
            <person name="Dirks R."/>
            <person name="Jansen H."/>
            <person name="Henkel C."/>
            <person name="Chen W.J."/>
            <person name="Zahm M."/>
            <person name="Cabau C."/>
            <person name="Klopp C."/>
            <person name="Thompson A.W."/>
            <person name="Robinson-Rechavi M."/>
            <person name="Braasch I."/>
            <person name="Lecointre G."/>
            <person name="Bobe J."/>
            <person name="Postlethwait J.H."/>
            <person name="Berthelot C."/>
            <person name="Roest Crollius H."/>
            <person name="Guiguen Y."/>
        </authorList>
    </citation>
    <scope>NUCLEOTIDE SEQUENCE</scope>
    <source>
        <strain evidence="2">WJC10195</strain>
    </source>
</reference>
<dbReference type="AlphaFoldDB" id="A0A9Q1EZ36"/>
<feature type="region of interest" description="Disordered" evidence="1">
    <location>
        <begin position="66"/>
        <end position="94"/>
    </location>
</feature>
<evidence type="ECO:0000313" key="2">
    <source>
        <dbReference type="EMBL" id="KAJ8347741.1"/>
    </source>
</evidence>
<comment type="caution">
    <text evidence="2">The sequence shown here is derived from an EMBL/GenBank/DDBJ whole genome shotgun (WGS) entry which is preliminary data.</text>
</comment>
<evidence type="ECO:0000256" key="1">
    <source>
        <dbReference type="SAM" id="MobiDB-lite"/>
    </source>
</evidence>
<organism evidence="2 3">
    <name type="scientific">Synaphobranchus kaupii</name>
    <name type="common">Kaup's arrowtooth eel</name>
    <dbReference type="NCBI Taxonomy" id="118154"/>
    <lineage>
        <taxon>Eukaryota</taxon>
        <taxon>Metazoa</taxon>
        <taxon>Chordata</taxon>
        <taxon>Craniata</taxon>
        <taxon>Vertebrata</taxon>
        <taxon>Euteleostomi</taxon>
        <taxon>Actinopterygii</taxon>
        <taxon>Neopterygii</taxon>
        <taxon>Teleostei</taxon>
        <taxon>Anguilliformes</taxon>
        <taxon>Synaphobranchidae</taxon>
        <taxon>Synaphobranchus</taxon>
    </lineage>
</organism>
<keyword evidence="3" id="KW-1185">Reference proteome</keyword>